<dbReference type="GO" id="GO:0005829">
    <property type="term" value="C:cytosol"/>
    <property type="evidence" value="ECO:0007669"/>
    <property type="project" value="TreeGrafter"/>
</dbReference>
<keyword evidence="5 10" id="KW-0321">Glycogen metabolism</keyword>
<reference evidence="13" key="2">
    <citation type="submission" date="2021-04" db="EMBL/GenBank/DDBJ databases">
        <authorList>
            <person name="Gilroy R."/>
        </authorList>
    </citation>
    <scope>NUCLEOTIDE SEQUENCE</scope>
    <source>
        <strain evidence="13">CHK188-16595</strain>
    </source>
</reference>
<gene>
    <name evidence="10 13" type="primary">glgB</name>
    <name evidence="13" type="ORF">IAA37_04150</name>
</gene>
<evidence type="ECO:0000256" key="9">
    <source>
        <dbReference type="ARBA" id="ARBA00023277"/>
    </source>
</evidence>
<dbReference type="InterPro" id="IPR004193">
    <property type="entry name" value="Glyco_hydro_13_N"/>
</dbReference>
<comment type="similarity">
    <text evidence="4 10">Belongs to the glycosyl hydrolase 13 family. GlgB subfamily.</text>
</comment>
<comment type="pathway">
    <text evidence="3 10">Glycan biosynthesis; glycogen biosynthesis.</text>
</comment>
<protein>
    <recommendedName>
        <fullName evidence="10">1,4-alpha-glucan branching enzyme GlgB</fullName>
        <ecNumber evidence="10">2.4.1.18</ecNumber>
    </recommendedName>
    <alternativeName>
        <fullName evidence="10">1,4-alpha-D-glucan:1,4-alpha-D-glucan 6-glucosyl-transferase</fullName>
    </alternativeName>
    <alternativeName>
        <fullName evidence="10">Alpha-(1-&gt;4)-glucan branching enzyme</fullName>
    </alternativeName>
    <alternativeName>
        <fullName evidence="10">Glycogen branching enzyme</fullName>
        <shortName evidence="10">BE</shortName>
    </alternativeName>
</protein>
<dbReference type="InterPro" id="IPR013783">
    <property type="entry name" value="Ig-like_fold"/>
</dbReference>
<dbReference type="InterPro" id="IPR013780">
    <property type="entry name" value="Glyco_hydro_b"/>
</dbReference>
<dbReference type="Pfam" id="PF00128">
    <property type="entry name" value="Alpha-amylase"/>
    <property type="match status" value="1"/>
</dbReference>
<evidence type="ECO:0000256" key="1">
    <source>
        <dbReference type="ARBA" id="ARBA00000826"/>
    </source>
</evidence>
<dbReference type="GO" id="GO:0043169">
    <property type="term" value="F:cation binding"/>
    <property type="evidence" value="ECO:0007669"/>
    <property type="project" value="InterPro"/>
</dbReference>
<proteinExistence type="inferred from homology"/>
<dbReference type="PIRSF" id="PIRSF000463">
    <property type="entry name" value="GlgB"/>
    <property type="match status" value="1"/>
</dbReference>
<evidence type="ECO:0000256" key="2">
    <source>
        <dbReference type="ARBA" id="ARBA00002953"/>
    </source>
</evidence>
<evidence type="ECO:0000259" key="12">
    <source>
        <dbReference type="SMART" id="SM00642"/>
    </source>
</evidence>
<dbReference type="InterPro" id="IPR006407">
    <property type="entry name" value="GlgB"/>
</dbReference>
<reference evidence="13" key="1">
    <citation type="journal article" date="2021" name="PeerJ">
        <title>Extensive microbial diversity within the chicken gut microbiome revealed by metagenomics and culture.</title>
        <authorList>
            <person name="Gilroy R."/>
            <person name="Ravi A."/>
            <person name="Getino M."/>
            <person name="Pursley I."/>
            <person name="Horton D.L."/>
            <person name="Alikhan N.F."/>
            <person name="Baker D."/>
            <person name="Gharbi K."/>
            <person name="Hall N."/>
            <person name="Watson M."/>
            <person name="Adriaenssens E.M."/>
            <person name="Foster-Nyarko E."/>
            <person name="Jarju S."/>
            <person name="Secka A."/>
            <person name="Antonio M."/>
            <person name="Oren A."/>
            <person name="Chaudhuri R.R."/>
            <person name="La Ragione R."/>
            <person name="Hildebrand F."/>
            <person name="Pallen M.J."/>
        </authorList>
    </citation>
    <scope>NUCLEOTIDE SEQUENCE</scope>
    <source>
        <strain evidence="13">CHK188-16595</strain>
    </source>
</reference>
<dbReference type="NCBIfam" id="NF008967">
    <property type="entry name" value="PRK12313.1"/>
    <property type="match status" value="1"/>
</dbReference>
<dbReference type="GO" id="GO:0004553">
    <property type="term" value="F:hydrolase activity, hydrolyzing O-glycosyl compounds"/>
    <property type="evidence" value="ECO:0007669"/>
    <property type="project" value="InterPro"/>
</dbReference>
<comment type="subunit">
    <text evidence="10">Monomer.</text>
</comment>
<dbReference type="SMART" id="SM00642">
    <property type="entry name" value="Aamy"/>
    <property type="match status" value="1"/>
</dbReference>
<keyword evidence="8 10" id="KW-0320">Glycogen biosynthesis</keyword>
<dbReference type="InterPro" id="IPR037439">
    <property type="entry name" value="Branching_enzy"/>
</dbReference>
<evidence type="ECO:0000256" key="5">
    <source>
        <dbReference type="ARBA" id="ARBA00022600"/>
    </source>
</evidence>
<comment type="caution">
    <text evidence="13">The sequence shown here is derived from an EMBL/GenBank/DDBJ whole genome shotgun (WGS) entry which is preliminary data.</text>
</comment>
<feature type="active site" description="Proton donor" evidence="10 11">
    <location>
        <position position="359"/>
    </location>
</feature>
<dbReference type="Gene3D" id="3.20.20.80">
    <property type="entry name" value="Glycosidases"/>
    <property type="match status" value="1"/>
</dbReference>
<keyword evidence="6 10" id="KW-0328">Glycosyltransferase</keyword>
<dbReference type="Gene3D" id="2.60.40.1180">
    <property type="entry name" value="Golgi alpha-mannosidase II"/>
    <property type="match status" value="1"/>
</dbReference>
<sequence length="626" mass="72853">MKKLKKEYEFPIYIFNKGENYRAYEFFGCHRIKGDTFAFRVWAPNAVCVSVAGDFNAWEEQTDKMEQISPGIWEAVIGGVNIYDCYKYVITAEDGRLLYKADPYGFHCETRPGTASKVYELGNYKWKDAKWQKDSLKGSILEKPVNIYEIHFGSWKKKENGDYYSYREMADELLPYVTDMGYTHIEMMPLMEYPFDGSWGYQVTGYFAPTSRYGTPDDLMYFVDRCHQEGIGVILDWVPAHFPKDAHGLYEFDGKPLYEYSDMRKGEHKEWGTRVFDYGRNEVKSFLISSAMYWVDMYHFDGLRVDAVASMLYLDYGRQAGEWVANKYGSNENLEAVAFFKELNSAMFKEHPAIMMIAEESTAWPMITMPPDVGGLGFNFKWNMGWMNDMLRYTSMDPLFRKGNHNCITFSFFYAFSENFILPISHDEVVHGKCSLINKMPGDYDMKFEGMRLFLSYMAAHPGKKLLFMGQEFGQFKEWAYEDGLDWMLLDYDKHRKLLGFSKELNHFYKDHPEFWEIDYSWEGFSWISSDDNANSTIAFRRISKTGSEIIGIFNFTPNEHKEYRIGVPEPGTYKVIFDSNLKKYGGNKARLSGTYKTAKKPMHGFDQSIGVKLGGLNALFIEKSK</sequence>
<dbReference type="InterPro" id="IPR014756">
    <property type="entry name" value="Ig_E-set"/>
</dbReference>
<dbReference type="CDD" id="cd02855">
    <property type="entry name" value="E_set_GBE_prok_N"/>
    <property type="match status" value="1"/>
</dbReference>
<dbReference type="NCBIfam" id="NF003811">
    <property type="entry name" value="PRK05402.1"/>
    <property type="match status" value="1"/>
</dbReference>
<evidence type="ECO:0000256" key="4">
    <source>
        <dbReference type="ARBA" id="ARBA00009000"/>
    </source>
</evidence>
<dbReference type="GO" id="GO:0005978">
    <property type="term" value="P:glycogen biosynthetic process"/>
    <property type="evidence" value="ECO:0007669"/>
    <property type="project" value="UniProtKB-UniRule"/>
</dbReference>
<dbReference type="Pfam" id="PF02922">
    <property type="entry name" value="CBM_48"/>
    <property type="match status" value="1"/>
</dbReference>
<dbReference type="HAMAP" id="MF_00685">
    <property type="entry name" value="GlgB"/>
    <property type="match status" value="1"/>
</dbReference>
<dbReference type="SUPFAM" id="SSF51445">
    <property type="entry name" value="(Trans)glycosidases"/>
    <property type="match status" value="1"/>
</dbReference>
<dbReference type="PANTHER" id="PTHR43651">
    <property type="entry name" value="1,4-ALPHA-GLUCAN-BRANCHING ENZYME"/>
    <property type="match status" value="1"/>
</dbReference>
<dbReference type="Proteomes" id="UP000823877">
    <property type="component" value="Unassembled WGS sequence"/>
</dbReference>
<evidence type="ECO:0000313" key="14">
    <source>
        <dbReference type="Proteomes" id="UP000823877"/>
    </source>
</evidence>
<keyword evidence="7 10" id="KW-0808">Transferase</keyword>
<evidence type="ECO:0000256" key="8">
    <source>
        <dbReference type="ARBA" id="ARBA00023056"/>
    </source>
</evidence>
<evidence type="ECO:0000256" key="10">
    <source>
        <dbReference type="HAMAP-Rule" id="MF_00685"/>
    </source>
</evidence>
<accession>A0A9D2S9C4</accession>
<feature type="domain" description="Glycosyl hydrolase family 13 catalytic" evidence="12">
    <location>
        <begin position="149"/>
        <end position="502"/>
    </location>
</feature>
<dbReference type="InterPro" id="IPR017853">
    <property type="entry name" value="GH"/>
</dbReference>
<dbReference type="SUPFAM" id="SSF81296">
    <property type="entry name" value="E set domains"/>
    <property type="match status" value="1"/>
</dbReference>
<dbReference type="InterPro" id="IPR006047">
    <property type="entry name" value="GH13_cat_dom"/>
</dbReference>
<dbReference type="SUPFAM" id="SSF51011">
    <property type="entry name" value="Glycosyl hydrolase domain"/>
    <property type="match status" value="1"/>
</dbReference>
<dbReference type="InterPro" id="IPR006048">
    <property type="entry name" value="A-amylase/branching_C"/>
</dbReference>
<comment type="function">
    <text evidence="2 10">Catalyzes the formation of the alpha-1,6-glucosidic linkages in glycogen by scission of a 1,4-alpha-linked oligosaccharide from growing alpha-1,4-glucan chains and the subsequent attachment of the oligosaccharide to the alpha-1,6 position.</text>
</comment>
<evidence type="ECO:0000256" key="3">
    <source>
        <dbReference type="ARBA" id="ARBA00004964"/>
    </source>
</evidence>
<evidence type="ECO:0000256" key="6">
    <source>
        <dbReference type="ARBA" id="ARBA00022676"/>
    </source>
</evidence>
<evidence type="ECO:0000256" key="7">
    <source>
        <dbReference type="ARBA" id="ARBA00022679"/>
    </source>
</evidence>
<organism evidence="13 14">
    <name type="scientific">Candidatus Eubacterium faecale</name>
    <dbReference type="NCBI Taxonomy" id="2838568"/>
    <lineage>
        <taxon>Bacteria</taxon>
        <taxon>Bacillati</taxon>
        <taxon>Bacillota</taxon>
        <taxon>Clostridia</taxon>
        <taxon>Eubacteriales</taxon>
        <taxon>Eubacteriaceae</taxon>
        <taxon>Eubacterium</taxon>
    </lineage>
</organism>
<dbReference type="EC" id="2.4.1.18" evidence="10"/>
<feature type="active site" description="Nucleophile" evidence="10 11">
    <location>
        <position position="306"/>
    </location>
</feature>
<dbReference type="Gene3D" id="2.60.40.10">
    <property type="entry name" value="Immunoglobulins"/>
    <property type="match status" value="1"/>
</dbReference>
<dbReference type="Pfam" id="PF02806">
    <property type="entry name" value="Alpha-amylase_C"/>
    <property type="match status" value="1"/>
</dbReference>
<name>A0A9D2S9C4_9FIRM</name>
<comment type="catalytic activity">
    <reaction evidence="1 10">
        <text>Transfers a segment of a (1-&gt;4)-alpha-D-glucan chain to a primary hydroxy group in a similar glucan chain.</text>
        <dbReference type="EC" id="2.4.1.18"/>
    </reaction>
</comment>
<dbReference type="PANTHER" id="PTHR43651:SF3">
    <property type="entry name" value="1,4-ALPHA-GLUCAN-BRANCHING ENZYME"/>
    <property type="match status" value="1"/>
</dbReference>
<dbReference type="EMBL" id="DWXN01000009">
    <property type="protein sequence ID" value="HJB74849.1"/>
    <property type="molecule type" value="Genomic_DNA"/>
</dbReference>
<evidence type="ECO:0000313" key="13">
    <source>
        <dbReference type="EMBL" id="HJB74849.1"/>
    </source>
</evidence>
<keyword evidence="9 10" id="KW-0119">Carbohydrate metabolism</keyword>
<dbReference type="InterPro" id="IPR044143">
    <property type="entry name" value="GlgB_N_E_set_prok"/>
</dbReference>
<dbReference type="AlphaFoldDB" id="A0A9D2S9C4"/>
<evidence type="ECO:0000256" key="11">
    <source>
        <dbReference type="PIRSR" id="PIRSR000463-1"/>
    </source>
</evidence>
<dbReference type="GO" id="GO:0003844">
    <property type="term" value="F:1,4-alpha-glucan branching enzyme activity"/>
    <property type="evidence" value="ECO:0007669"/>
    <property type="project" value="UniProtKB-UniRule"/>
</dbReference>
<dbReference type="FunFam" id="3.20.20.80:FF:000003">
    <property type="entry name" value="1,4-alpha-glucan branching enzyme GlgB"/>
    <property type="match status" value="1"/>
</dbReference>
<dbReference type="NCBIfam" id="TIGR01515">
    <property type="entry name" value="branching_enzym"/>
    <property type="match status" value="1"/>
</dbReference>
<dbReference type="CDD" id="cd11322">
    <property type="entry name" value="AmyAc_Glg_BE"/>
    <property type="match status" value="1"/>
</dbReference>